<feature type="region of interest" description="Disordered" evidence="1">
    <location>
        <begin position="27"/>
        <end position="60"/>
    </location>
</feature>
<dbReference type="EMBL" id="GISG01123355">
    <property type="protein sequence ID" value="MBA4641251.1"/>
    <property type="molecule type" value="Transcribed_RNA"/>
</dbReference>
<reference evidence="2" key="1">
    <citation type="journal article" date="2013" name="J. Plant Res.">
        <title>Effect of fungi and light on seed germination of three Opuntia species from semiarid lands of central Mexico.</title>
        <authorList>
            <person name="Delgado-Sanchez P."/>
            <person name="Jimenez-Bremont J.F."/>
            <person name="Guerrero-Gonzalez Mde L."/>
            <person name="Flores J."/>
        </authorList>
    </citation>
    <scope>NUCLEOTIDE SEQUENCE</scope>
    <source>
        <tissue evidence="2">Cladode</tissue>
    </source>
</reference>
<sequence length="100" mass="10664">MWPNSSSPSFPTKATLPPSLETAMATFAGAPPGALRKPGASARETPETVGTKSISISPKLTTRPRSLLQLGTPPSLVAAIVEYRENELRFESGERERGDL</sequence>
<feature type="compositionally biased region" description="Polar residues" evidence="1">
    <location>
        <begin position="48"/>
        <end position="60"/>
    </location>
</feature>
<feature type="region of interest" description="Disordered" evidence="1">
    <location>
        <begin position="1"/>
        <end position="20"/>
    </location>
</feature>
<proteinExistence type="predicted"/>
<evidence type="ECO:0000256" key="1">
    <source>
        <dbReference type="SAM" id="MobiDB-lite"/>
    </source>
</evidence>
<dbReference type="AlphaFoldDB" id="A0A7C9D7P2"/>
<feature type="compositionally biased region" description="Polar residues" evidence="1">
    <location>
        <begin position="1"/>
        <end position="12"/>
    </location>
</feature>
<organism evidence="2">
    <name type="scientific">Opuntia streptacantha</name>
    <name type="common">Prickly pear cactus</name>
    <name type="synonym">Opuntia cardona</name>
    <dbReference type="NCBI Taxonomy" id="393608"/>
    <lineage>
        <taxon>Eukaryota</taxon>
        <taxon>Viridiplantae</taxon>
        <taxon>Streptophyta</taxon>
        <taxon>Embryophyta</taxon>
        <taxon>Tracheophyta</taxon>
        <taxon>Spermatophyta</taxon>
        <taxon>Magnoliopsida</taxon>
        <taxon>eudicotyledons</taxon>
        <taxon>Gunneridae</taxon>
        <taxon>Pentapetalae</taxon>
        <taxon>Caryophyllales</taxon>
        <taxon>Cactineae</taxon>
        <taxon>Cactaceae</taxon>
        <taxon>Opuntioideae</taxon>
        <taxon>Opuntia</taxon>
    </lineage>
</organism>
<accession>A0A7C9D7P2</accession>
<dbReference type="EMBL" id="GISG01093034">
    <property type="protein sequence ID" value="MBA4634967.1"/>
    <property type="molecule type" value="Transcribed_RNA"/>
</dbReference>
<name>A0A7C9D7P2_OPUST</name>
<evidence type="ECO:0000313" key="2">
    <source>
        <dbReference type="EMBL" id="MBA4634967.1"/>
    </source>
</evidence>
<reference evidence="2" key="2">
    <citation type="submission" date="2020-07" db="EMBL/GenBank/DDBJ databases">
        <authorList>
            <person name="Vera ALvarez R."/>
            <person name="Arias-Moreno D.M."/>
            <person name="Jimenez-Jacinto V."/>
            <person name="Jimenez-Bremont J.F."/>
            <person name="Swaminathan K."/>
            <person name="Moose S.P."/>
            <person name="Guerrero-Gonzalez M.L."/>
            <person name="Marino-Ramirez L."/>
            <person name="Landsman D."/>
            <person name="Rodriguez-Kessler M."/>
            <person name="Delgado-Sanchez P."/>
        </authorList>
    </citation>
    <scope>NUCLEOTIDE SEQUENCE</scope>
    <source>
        <tissue evidence="2">Cladode</tissue>
    </source>
</reference>
<protein>
    <submittedName>
        <fullName evidence="2">Uncharacterized protein</fullName>
    </submittedName>
</protein>